<reference evidence="1 2" key="1">
    <citation type="journal article" date="2021" name="BMC Genomics">
        <title>Datura genome reveals duplications of psychoactive alkaloid biosynthetic genes and high mutation rate following tissue culture.</title>
        <authorList>
            <person name="Rajewski A."/>
            <person name="Carter-House D."/>
            <person name="Stajich J."/>
            <person name="Litt A."/>
        </authorList>
    </citation>
    <scope>NUCLEOTIDE SEQUENCE [LARGE SCALE GENOMIC DNA]</scope>
    <source>
        <strain evidence="1">AR-01</strain>
    </source>
</reference>
<protein>
    <submittedName>
        <fullName evidence="1">Uncharacterized protein</fullName>
    </submittedName>
</protein>
<dbReference type="EMBL" id="JACEIK010000813">
    <property type="protein sequence ID" value="MCD7462578.1"/>
    <property type="molecule type" value="Genomic_DNA"/>
</dbReference>
<proteinExistence type="predicted"/>
<accession>A0ABS8SUJ7</accession>
<evidence type="ECO:0000313" key="2">
    <source>
        <dbReference type="Proteomes" id="UP000823775"/>
    </source>
</evidence>
<name>A0ABS8SUJ7_DATST</name>
<evidence type="ECO:0000313" key="1">
    <source>
        <dbReference type="EMBL" id="MCD7462578.1"/>
    </source>
</evidence>
<comment type="caution">
    <text evidence="1">The sequence shown here is derived from an EMBL/GenBank/DDBJ whole genome shotgun (WGS) entry which is preliminary data.</text>
</comment>
<sequence>MNQPFSSSGSVQLPSSTTTQAFVHPKLTHNLCLNLQKKRPMFCIIRCVSTRPGRNWVPMTRTGSSSEAQELNLARRIIGFNALRFDPFISPKIFAYPFSRGSLDVSIGISIMGFIQIDIGDGEERADQNGNVAVLRDATVGAVQILQCTMQSFRPISTLETNPRP</sequence>
<keyword evidence="2" id="KW-1185">Reference proteome</keyword>
<dbReference type="Proteomes" id="UP000823775">
    <property type="component" value="Unassembled WGS sequence"/>
</dbReference>
<organism evidence="1 2">
    <name type="scientific">Datura stramonium</name>
    <name type="common">Jimsonweed</name>
    <name type="synonym">Common thornapple</name>
    <dbReference type="NCBI Taxonomy" id="4076"/>
    <lineage>
        <taxon>Eukaryota</taxon>
        <taxon>Viridiplantae</taxon>
        <taxon>Streptophyta</taxon>
        <taxon>Embryophyta</taxon>
        <taxon>Tracheophyta</taxon>
        <taxon>Spermatophyta</taxon>
        <taxon>Magnoliopsida</taxon>
        <taxon>eudicotyledons</taxon>
        <taxon>Gunneridae</taxon>
        <taxon>Pentapetalae</taxon>
        <taxon>asterids</taxon>
        <taxon>lamiids</taxon>
        <taxon>Solanales</taxon>
        <taxon>Solanaceae</taxon>
        <taxon>Solanoideae</taxon>
        <taxon>Datureae</taxon>
        <taxon>Datura</taxon>
    </lineage>
</organism>
<gene>
    <name evidence="1" type="ORF">HAX54_048829</name>
</gene>